<gene>
    <name evidence="1" type="ORF">MHBO_001916</name>
</gene>
<reference evidence="1 2" key="1">
    <citation type="journal article" date="2024" name="BMC Biol.">
        <title>Comparative genomics of Ascetosporea gives new insight into the evolutionary basis for animal parasitism in Rhizaria.</title>
        <authorList>
            <person name="Hiltunen Thoren M."/>
            <person name="Onut-Brannstrom I."/>
            <person name="Alfjorden A."/>
            <person name="Peckova H."/>
            <person name="Swords F."/>
            <person name="Hooper C."/>
            <person name="Holzer A.S."/>
            <person name="Bass D."/>
            <person name="Burki F."/>
        </authorList>
    </citation>
    <scope>NUCLEOTIDE SEQUENCE [LARGE SCALE GENOMIC DNA]</scope>
    <source>
        <strain evidence="1">20-A016</strain>
    </source>
</reference>
<evidence type="ECO:0000313" key="2">
    <source>
        <dbReference type="Proteomes" id="UP001439008"/>
    </source>
</evidence>
<accession>A0ABV2AKQ9</accession>
<organism evidence="1 2">
    <name type="scientific">Bonamia ostreae</name>
    <dbReference type="NCBI Taxonomy" id="126728"/>
    <lineage>
        <taxon>Eukaryota</taxon>
        <taxon>Sar</taxon>
        <taxon>Rhizaria</taxon>
        <taxon>Endomyxa</taxon>
        <taxon>Ascetosporea</taxon>
        <taxon>Haplosporida</taxon>
        <taxon>Bonamia</taxon>
    </lineage>
</organism>
<evidence type="ECO:0000313" key="1">
    <source>
        <dbReference type="EMBL" id="MES1920225.1"/>
    </source>
</evidence>
<dbReference type="Proteomes" id="UP001439008">
    <property type="component" value="Unassembled WGS sequence"/>
</dbReference>
<keyword evidence="2" id="KW-1185">Reference proteome</keyword>
<proteinExistence type="predicted"/>
<name>A0ABV2AKQ9_9EUKA</name>
<dbReference type="EMBL" id="JBDODL010000559">
    <property type="protein sequence ID" value="MES1920225.1"/>
    <property type="molecule type" value="Genomic_DNA"/>
</dbReference>
<sequence>MATNMEHKVSINKNKSNIKNVKLLNKGSREAKNAHRTQATNRENFKKEIKDLLSKRLNRKILEKAQKKSLKRKYPFEEEVDLNKRFIVSVNNSGSFNRSDIKILEKQMLKELYLEFFDKFENFSIPMKTKEEYVWLRMNNKPFHVEGQYRYKWRVSNEYNIPELILEKFLVSISEWI</sequence>
<protein>
    <submittedName>
        <fullName evidence="1">Uncharacterized protein</fullName>
    </submittedName>
</protein>
<comment type="caution">
    <text evidence="1">The sequence shown here is derived from an EMBL/GenBank/DDBJ whole genome shotgun (WGS) entry which is preliminary data.</text>
</comment>